<dbReference type="EMBL" id="AP022642">
    <property type="protein sequence ID" value="BCA27666.1"/>
    <property type="molecule type" value="Genomic_DNA"/>
</dbReference>
<sequence length="81" mass="8390">MDPGLPEEGTAVQAMTCRTTQGGTDEMAGNGALAHGRIPGLEVADGRALPERATRGRVAEIPLAGGRKPALNRPSRNRTVS</sequence>
<evidence type="ECO:0000313" key="2">
    <source>
        <dbReference type="EMBL" id="BCA27666.1"/>
    </source>
</evidence>
<evidence type="ECO:0000313" key="3">
    <source>
        <dbReference type="Proteomes" id="UP000501237"/>
    </source>
</evidence>
<feature type="region of interest" description="Disordered" evidence="1">
    <location>
        <begin position="57"/>
        <end position="81"/>
    </location>
</feature>
<organism evidence="2 3">
    <name type="scientific">Metapseudomonas otitidis</name>
    <dbReference type="NCBI Taxonomy" id="319939"/>
    <lineage>
        <taxon>Bacteria</taxon>
        <taxon>Pseudomonadati</taxon>
        <taxon>Pseudomonadota</taxon>
        <taxon>Gammaproteobacteria</taxon>
        <taxon>Pseudomonadales</taxon>
        <taxon>Pseudomonadaceae</taxon>
        <taxon>Metapseudomonas</taxon>
    </lineage>
</organism>
<proteinExistence type="predicted"/>
<accession>A0A679GAP0</accession>
<dbReference type="AlphaFoldDB" id="A0A679GAP0"/>
<reference evidence="2 3" key="1">
    <citation type="journal article" date="2020" name="Microbiol. Resour. Announc.">
        <title>Complete genome sequence of Pseudomonas otitidis strain MrB4, isolated from Lake Biwa in Japan.</title>
        <authorList>
            <person name="Miyazaki K."/>
            <person name="Hase E."/>
            <person name="Maruya T."/>
        </authorList>
    </citation>
    <scope>NUCLEOTIDE SEQUENCE [LARGE SCALE GENOMIC DNA]</scope>
    <source>
        <strain evidence="2 3">MrB4</strain>
    </source>
</reference>
<gene>
    <name evidence="2" type="ORF">PtoMrB4_16430</name>
</gene>
<name>A0A679GAP0_9GAMM</name>
<dbReference type="Proteomes" id="UP000501237">
    <property type="component" value="Chromosome"/>
</dbReference>
<protein>
    <submittedName>
        <fullName evidence="2">Uncharacterized protein</fullName>
    </submittedName>
</protein>
<dbReference type="KEGG" id="poj:PtoMrB4_16430"/>
<evidence type="ECO:0000256" key="1">
    <source>
        <dbReference type="SAM" id="MobiDB-lite"/>
    </source>
</evidence>